<dbReference type="InterPro" id="IPR033452">
    <property type="entry name" value="GH30_C"/>
</dbReference>
<dbReference type="Pfam" id="PF17189">
    <property type="entry name" value="Glyco_hydro_30C"/>
    <property type="match status" value="1"/>
</dbReference>
<dbReference type="PANTHER" id="PTHR11069">
    <property type="entry name" value="GLUCOSYLCERAMIDASE"/>
    <property type="match status" value="1"/>
</dbReference>
<dbReference type="PANTHER" id="PTHR11069:SF23">
    <property type="entry name" value="LYSOSOMAL ACID GLUCOSYLCERAMIDASE"/>
    <property type="match status" value="1"/>
</dbReference>
<dbReference type="Gene3D" id="1.20.1270.90">
    <property type="entry name" value="AF1782-like"/>
    <property type="match status" value="1"/>
</dbReference>
<dbReference type="EMBL" id="JGZE01000008">
    <property type="protein sequence ID" value="KFI77278.1"/>
    <property type="molecule type" value="Genomic_DNA"/>
</dbReference>
<evidence type="ECO:0000256" key="6">
    <source>
        <dbReference type="SAM" id="Phobius"/>
    </source>
</evidence>
<dbReference type="SUPFAM" id="SSF51445">
    <property type="entry name" value="(Trans)glycosidases"/>
    <property type="match status" value="1"/>
</dbReference>
<evidence type="ECO:0000256" key="2">
    <source>
        <dbReference type="ARBA" id="ARBA00022729"/>
    </source>
</evidence>
<feature type="region of interest" description="Disordered" evidence="5">
    <location>
        <begin position="1607"/>
        <end position="1667"/>
    </location>
</feature>
<keyword evidence="9" id="KW-1185">Reference proteome</keyword>
<evidence type="ECO:0000256" key="3">
    <source>
        <dbReference type="ARBA" id="ARBA00022801"/>
    </source>
</evidence>
<dbReference type="Pfam" id="PF02055">
    <property type="entry name" value="Glyco_hydro_30"/>
    <property type="match status" value="1"/>
</dbReference>
<dbReference type="InterPro" id="IPR005084">
    <property type="entry name" value="CBM6"/>
</dbReference>
<dbReference type="GO" id="GO:0006680">
    <property type="term" value="P:glucosylceramide catabolic process"/>
    <property type="evidence" value="ECO:0007669"/>
    <property type="project" value="TreeGrafter"/>
</dbReference>
<feature type="domain" description="CBM6" evidence="7">
    <location>
        <begin position="1139"/>
        <end position="1260"/>
    </location>
</feature>
<dbReference type="STRING" id="1437603.GCA_000771525_00874"/>
<gene>
    <name evidence="8" type="ORF">BMON_0965</name>
</gene>
<evidence type="ECO:0000256" key="5">
    <source>
        <dbReference type="SAM" id="MobiDB-lite"/>
    </source>
</evidence>
<evidence type="ECO:0000256" key="4">
    <source>
        <dbReference type="RuleBase" id="RU361188"/>
    </source>
</evidence>
<dbReference type="InterPro" id="IPR017853">
    <property type="entry name" value="GH"/>
</dbReference>
<dbReference type="RefSeq" id="WP_081882845.1">
    <property type="nucleotide sequence ID" value="NZ_JDUO01000020.1"/>
</dbReference>
<keyword evidence="6" id="KW-0812">Transmembrane</keyword>
<dbReference type="InterPro" id="IPR001139">
    <property type="entry name" value="Glyco_hydro_30"/>
</dbReference>
<protein>
    <submittedName>
        <fullName evidence="8">Protein GluA</fullName>
        <ecNumber evidence="8">3.2.1.45</ecNumber>
    </submittedName>
</protein>
<dbReference type="eggNOG" id="COG5520">
    <property type="taxonomic scope" value="Bacteria"/>
</dbReference>
<dbReference type="SUPFAM" id="SSF49785">
    <property type="entry name" value="Galactose-binding domain-like"/>
    <property type="match status" value="2"/>
</dbReference>
<keyword evidence="3 4" id="KW-0378">Hydrolase</keyword>
<feature type="compositionally biased region" description="Gly residues" evidence="5">
    <location>
        <begin position="1613"/>
        <end position="1632"/>
    </location>
</feature>
<accession>A0A087C1X8</accession>
<keyword evidence="6" id="KW-0472">Membrane</keyword>
<dbReference type="GeneID" id="93095248"/>
<comment type="similarity">
    <text evidence="1 4">Belongs to the glycosyl hydrolase 30 family.</text>
</comment>
<keyword evidence="2" id="KW-0732">Signal</keyword>
<dbReference type="GO" id="GO:0004348">
    <property type="term" value="F:glucosylceramidase activity"/>
    <property type="evidence" value="ECO:0007669"/>
    <property type="project" value="UniProtKB-EC"/>
</dbReference>
<name>A0A087C1X8_9BIFI</name>
<reference evidence="8 9" key="1">
    <citation type="submission" date="2014-03" db="EMBL/GenBank/DDBJ databases">
        <title>Genomics of Bifidobacteria.</title>
        <authorList>
            <person name="Ventura M."/>
            <person name="Milani C."/>
            <person name="Lugli G.A."/>
        </authorList>
    </citation>
    <scope>NUCLEOTIDE SEQUENCE [LARGE SCALE GENOMIC DNA]</scope>
    <source>
        <strain evidence="8 9">DSM 21395</strain>
    </source>
</reference>
<organism evidence="8 9">
    <name type="scientific">Bifidobacterium mongoliense DSM 21395</name>
    <dbReference type="NCBI Taxonomy" id="1437603"/>
    <lineage>
        <taxon>Bacteria</taxon>
        <taxon>Bacillati</taxon>
        <taxon>Actinomycetota</taxon>
        <taxon>Actinomycetes</taxon>
        <taxon>Bifidobacteriales</taxon>
        <taxon>Bifidobacteriaceae</taxon>
        <taxon>Bifidobacterium</taxon>
    </lineage>
</organism>
<dbReference type="PROSITE" id="PS51175">
    <property type="entry name" value="CBM6"/>
    <property type="match status" value="2"/>
</dbReference>
<dbReference type="Proteomes" id="UP000029082">
    <property type="component" value="Unassembled WGS sequence"/>
</dbReference>
<keyword evidence="4 8" id="KW-0326">Glycosidase</keyword>
<evidence type="ECO:0000256" key="1">
    <source>
        <dbReference type="ARBA" id="ARBA00005382"/>
    </source>
</evidence>
<evidence type="ECO:0000313" key="8">
    <source>
        <dbReference type="EMBL" id="KFI77278.1"/>
    </source>
</evidence>
<dbReference type="Pfam" id="PF07554">
    <property type="entry name" value="FIVAR"/>
    <property type="match status" value="1"/>
</dbReference>
<evidence type="ECO:0000313" key="9">
    <source>
        <dbReference type="Proteomes" id="UP000029082"/>
    </source>
</evidence>
<comment type="caution">
    <text evidence="8">The sequence shown here is derived from an EMBL/GenBank/DDBJ whole genome shotgun (WGS) entry which is preliminary data.</text>
</comment>
<dbReference type="InterPro" id="IPR008979">
    <property type="entry name" value="Galactose-bd-like_sf"/>
</dbReference>
<sequence>MHIVVHDIQKGQVLITRKSVPTAAKIVAALVSGVVALSVISPASADEAEGVIARDAVSMTTSSSEHSQDSGWYWNLKDSTASKPNWSISAKNAQQPKIDLTNVRSDDSGSTIVVNDQKSYQSITGMGTSVDGSTVGNWWKMDEAHRRSFIKTMLDPVNGVGLNSFRLTIGTSDFTDKNFYTYYDAPNASLNGAAPNWDGDGTNGFSIQQDRDEHIIDFAHAIQQQAAELGVDVSFFASPWTAPGWMKTPTVSSQSYPDNSLLLKGGDFNSAYTNDYAKYLVRYVEEYSKEGIPISALTLQNEPLLEINYPSNHMTGTQEVKLATAIKSELTRSTVLNASQRDVKVWAYDHNFDGADAFVAEMKQYPEDWKNVDGLAFHPYGGVPATMGALAASEADKSIHLTERSWWGTTGSNWMVDWFRNGSQSYNSWVSMLDSQGKTHHWVGTPDPTPFIQNAADANDVVATPEVYLTSQFSRYVRPGDVRIDSTNGSAATLTNVAFKNPRTGVVTMVVVNQSDKEQSFTAVNNGAQFVSQVPAKQVATYQWSPIDGSRLKDITSDISLADANLSGGGEKSDNGITGLDESSSVEYLVNVRSAGTYKVRYKVKASREDAQDVPISIANAGGLLGTAHYSAANAEASTTQTFITLNKGIQSLKLAFPKGGVDFLGISFEVAPDAQPVPGQLGTGNYADRSGIAVVSDNAQALRKGAYLDYVVDVTRGGKQKVSVEGASDGTGAEDGGIDLYTVDAEGGQTPVGLRIAYGKNAEVELAAGRQTIRVRLSNSGDEFGGLLFGNAVSVSQPVLRESSLKGAVVEVALLQGAWSHDLDTAQWRLTGAPSGVEYTVARVDDMHAQLTFTTEADVDFDSNITAYLNVSSSQYDGTPDDVLRAPITFTAIDDPETLSAPAAVAYRAGETRITIDGGTFNSAATKQGAGTLSGEIAKYVSIASVEVSDPHTLIVKLQWSEQAMYGDLQGDFTLAAAAYDDSDGGGPLQVALRFTGSDEKPSAIALGNSEISLGTEQNKPYRGSASLSDGATRGDYQDYYLDVPQEGDYVVTFSMWDNGQVPNAFKMSGGMGLAIDNLASISIPNLYNGFGDYKLGLHLAKGQQTLRFELNAEGASMWNLRIKPSSVSQIAGGSNSSTITPEDVDHASTDKVWGIQGSNPSNIGWGEVGSYQDYEINVDEGGVYDIAMEAASGGDGAIAHLQVLDGGTVGQSGELTIPNTGWDGYGVQKLRLTLNPGRHTLRVTTQGTGINYRSLVFTLAQTLETIPVSDKAVALGEDKSYDHQGSLEHGPVKGNYQAFYLDVANEGDYTLDYGFWSNGKSVPEAITISGSAMSDTPVSFPATGAPATTGARKTLVHLKEGKQTLRVSLDAENVSVWKLNLQPVAVHDIGKVQGSAGQVRLQPGDAIGGSNDKGWGIRDASGDASIAWGDKDSYQEYRVDAASAGRYQFSAKASTATSGAALTLSDVAADGSVTELTRVTVPNYGDASYSTTALASFELGKGVHTLRVSSTVPSLNSKYVNLTLLSDAEPTPEPPKVDTAALQALIQQAEQLQAPEGKRYTEASKQALDAAIAAGKSTLGNKDATQVEVDAAADSLRSAIDDMLLEDIPGGNDGGNGGDNGGNGGNGGGAAKPNDGSGTDNGSQHNNDGKTPQKSKESGAAGKHSGWLAKTGAGIAPVVIALMLAVGASGALLKARGKSGRR</sequence>
<evidence type="ECO:0000259" key="7">
    <source>
        <dbReference type="PROSITE" id="PS51175"/>
    </source>
</evidence>
<dbReference type="Pfam" id="PF03422">
    <property type="entry name" value="CBM_6"/>
    <property type="match status" value="2"/>
</dbReference>
<dbReference type="Gene3D" id="3.20.20.80">
    <property type="entry name" value="Glycosidases"/>
    <property type="match status" value="1"/>
</dbReference>
<dbReference type="GO" id="GO:0016020">
    <property type="term" value="C:membrane"/>
    <property type="evidence" value="ECO:0007669"/>
    <property type="project" value="GOC"/>
</dbReference>
<dbReference type="GO" id="GO:0030246">
    <property type="term" value="F:carbohydrate binding"/>
    <property type="evidence" value="ECO:0007669"/>
    <property type="project" value="InterPro"/>
</dbReference>
<dbReference type="InterPro" id="IPR033453">
    <property type="entry name" value="Glyco_hydro_30_TIM-barrel"/>
</dbReference>
<feature type="transmembrane region" description="Helical" evidence="6">
    <location>
        <begin position="1676"/>
        <end position="1695"/>
    </location>
</feature>
<feature type="compositionally biased region" description="Polar residues" evidence="5">
    <location>
        <begin position="1638"/>
        <end position="1654"/>
    </location>
</feature>
<dbReference type="EC" id="3.2.1.45" evidence="8"/>
<keyword evidence="6" id="KW-1133">Transmembrane helix</keyword>
<dbReference type="Gene3D" id="2.60.120.260">
    <property type="entry name" value="Galactose-binding domain-like"/>
    <property type="match status" value="5"/>
</dbReference>
<feature type="domain" description="CBM6" evidence="7">
    <location>
        <begin position="1392"/>
        <end position="1525"/>
    </location>
</feature>
<proteinExistence type="inferred from homology"/>